<proteinExistence type="predicted"/>
<gene>
    <name evidence="2" type="ORF">CDAUBV1_LOCUS13525</name>
</gene>
<name>A0AAV2TTJ5_CALDB</name>
<protein>
    <submittedName>
        <fullName evidence="2">Uncharacterized protein</fullName>
    </submittedName>
</protein>
<evidence type="ECO:0000256" key="1">
    <source>
        <dbReference type="SAM" id="MobiDB-lite"/>
    </source>
</evidence>
<organism evidence="2 3">
    <name type="scientific">Calicophoron daubneyi</name>
    <name type="common">Rumen fluke</name>
    <name type="synonym">Paramphistomum daubneyi</name>
    <dbReference type="NCBI Taxonomy" id="300641"/>
    <lineage>
        <taxon>Eukaryota</taxon>
        <taxon>Metazoa</taxon>
        <taxon>Spiralia</taxon>
        <taxon>Lophotrochozoa</taxon>
        <taxon>Platyhelminthes</taxon>
        <taxon>Trematoda</taxon>
        <taxon>Digenea</taxon>
        <taxon>Plagiorchiida</taxon>
        <taxon>Pronocephalata</taxon>
        <taxon>Paramphistomoidea</taxon>
        <taxon>Paramphistomidae</taxon>
        <taxon>Calicophoron</taxon>
    </lineage>
</organism>
<comment type="caution">
    <text evidence="2">The sequence shown here is derived from an EMBL/GenBank/DDBJ whole genome shotgun (WGS) entry which is preliminary data.</text>
</comment>
<feature type="compositionally biased region" description="Polar residues" evidence="1">
    <location>
        <begin position="99"/>
        <end position="126"/>
    </location>
</feature>
<dbReference type="AlphaFoldDB" id="A0AAV2TTJ5"/>
<dbReference type="EMBL" id="CAXLJL010000523">
    <property type="protein sequence ID" value="CAL5138712.1"/>
    <property type="molecule type" value="Genomic_DNA"/>
</dbReference>
<evidence type="ECO:0000313" key="3">
    <source>
        <dbReference type="Proteomes" id="UP001497525"/>
    </source>
</evidence>
<evidence type="ECO:0000313" key="2">
    <source>
        <dbReference type="EMBL" id="CAL5138712.1"/>
    </source>
</evidence>
<feature type="region of interest" description="Disordered" evidence="1">
    <location>
        <begin position="99"/>
        <end position="154"/>
    </location>
</feature>
<dbReference type="Proteomes" id="UP001497525">
    <property type="component" value="Unassembled WGS sequence"/>
</dbReference>
<reference evidence="2" key="1">
    <citation type="submission" date="2024-06" db="EMBL/GenBank/DDBJ databases">
        <authorList>
            <person name="Liu X."/>
            <person name="Lenzi L."/>
            <person name="Haldenby T S."/>
            <person name="Uol C."/>
        </authorList>
    </citation>
    <scope>NUCLEOTIDE SEQUENCE</scope>
</reference>
<sequence length="259" mass="28525">MLQRISGRMPQTQSICKATLKLKSSMGVTSASGTLDESKVWTCSCNESTVSQFSCFKSLKKMSKQWQVVDENGELVDDDDTSSIGSDWSFMRFDNDFGSQSRSHSVSGDASLLNSPAESPQVGSRSRSTEYKRHPSLPNSMDPPIRGDPATRPSATSVRAIAGNHPITTGLLRPVTGNSTVPELRKSVSYGLEISRKVVSRSNITMHANRRHRHRNTLNVDDQHAKCLRRGPQISNAFQRRQVQLAAGGQYPQPRHGAK</sequence>
<accession>A0AAV2TTJ5</accession>